<comment type="caution">
    <text evidence="1">The sequence shown here is derived from an EMBL/GenBank/DDBJ whole genome shotgun (WGS) entry which is preliminary data.</text>
</comment>
<sequence length="93" mass="10311">MVAMEGGNPSRFSTYQDAGLNEKYPFSATFGEALQYADPDWRPIIPVWGKINADIGTTMSKVLTEGLDIQEALDGVAERTRAVMDDAGYYTWQ</sequence>
<keyword evidence="2" id="KW-1185">Reference proteome</keyword>
<evidence type="ECO:0008006" key="3">
    <source>
        <dbReference type="Google" id="ProtNLM"/>
    </source>
</evidence>
<dbReference type="RefSeq" id="WP_407594016.1">
    <property type="nucleotide sequence ID" value="NZ_JBHDIY010000002.1"/>
</dbReference>
<reference evidence="1 2" key="1">
    <citation type="submission" date="2024-08" db="EMBL/GenBank/DDBJ databases">
        <title>Tateyamaria sp. nov., isolated from marine algae.</title>
        <authorList>
            <person name="Choi B.J."/>
            <person name="Kim J.M."/>
            <person name="Lee J.K."/>
            <person name="Choi D.G."/>
            <person name="Bayburt H."/>
            <person name="Baek J.H."/>
            <person name="Han D.M."/>
            <person name="Jeon C.O."/>
        </authorList>
    </citation>
    <scope>NUCLEOTIDE SEQUENCE [LARGE SCALE GENOMIC DNA]</scope>
    <source>
        <strain evidence="1 2">KMU-156</strain>
    </source>
</reference>
<dbReference type="Gene3D" id="3.40.190.10">
    <property type="entry name" value="Periplasmic binding protein-like II"/>
    <property type="match status" value="2"/>
</dbReference>
<evidence type="ECO:0000313" key="2">
    <source>
        <dbReference type="Proteomes" id="UP001627408"/>
    </source>
</evidence>
<evidence type="ECO:0000313" key="1">
    <source>
        <dbReference type="EMBL" id="MFL4472128.1"/>
    </source>
</evidence>
<protein>
    <recommendedName>
        <fullName evidence="3">Extracellular solute-binding protein</fullName>
    </recommendedName>
</protein>
<accession>A0ABW8V443</accession>
<name>A0ABW8V443_9RHOB</name>
<organism evidence="1 2">
    <name type="scientific">Tateyamaria armeniaca</name>
    <dbReference type="NCBI Taxonomy" id="2518930"/>
    <lineage>
        <taxon>Bacteria</taxon>
        <taxon>Pseudomonadati</taxon>
        <taxon>Pseudomonadota</taxon>
        <taxon>Alphaproteobacteria</taxon>
        <taxon>Rhodobacterales</taxon>
        <taxon>Roseobacteraceae</taxon>
        <taxon>Tateyamaria</taxon>
    </lineage>
</organism>
<dbReference type="Proteomes" id="UP001627408">
    <property type="component" value="Unassembled WGS sequence"/>
</dbReference>
<dbReference type="EMBL" id="JBHDIY010000002">
    <property type="protein sequence ID" value="MFL4472128.1"/>
    <property type="molecule type" value="Genomic_DNA"/>
</dbReference>
<proteinExistence type="predicted"/>
<dbReference type="SUPFAM" id="SSF53850">
    <property type="entry name" value="Periplasmic binding protein-like II"/>
    <property type="match status" value="1"/>
</dbReference>
<gene>
    <name evidence="1" type="ORF">ACERZ8_20420</name>
</gene>